<keyword evidence="2" id="KW-1185">Reference proteome</keyword>
<proteinExistence type="predicted"/>
<dbReference type="AlphaFoldDB" id="A0A1H6KUY4"/>
<gene>
    <name evidence="1" type="ORF">SAMN05421793_12612</name>
</gene>
<dbReference type="STRING" id="420404.SAMN05421793_12612"/>
<protein>
    <submittedName>
        <fullName evidence="1">Uncharacterized protein</fullName>
    </submittedName>
</protein>
<sequence>MRKMRRIKSAHLLRLAKLYNLLAEFNYKKQHYSEKANLENDLNNKLSKAHEQLSADIFELQMDIFKKITEK</sequence>
<accession>A0A1H6KUY4</accession>
<name>A0A1H6KUY4_9FLAO</name>
<reference evidence="2" key="1">
    <citation type="submission" date="2016-10" db="EMBL/GenBank/DDBJ databases">
        <authorList>
            <person name="Varghese N."/>
            <person name="Submissions S."/>
        </authorList>
    </citation>
    <scope>NUCLEOTIDE SEQUENCE [LARGE SCALE GENOMIC DNA]</scope>
    <source>
        <strain evidence="2">DSM 19326</strain>
    </source>
</reference>
<evidence type="ECO:0000313" key="2">
    <source>
        <dbReference type="Proteomes" id="UP000198555"/>
    </source>
</evidence>
<dbReference type="EMBL" id="FNWX01000026">
    <property type="protein sequence ID" value="SEH75457.1"/>
    <property type="molecule type" value="Genomic_DNA"/>
</dbReference>
<dbReference type="Proteomes" id="UP000198555">
    <property type="component" value="Unassembled WGS sequence"/>
</dbReference>
<evidence type="ECO:0000313" key="1">
    <source>
        <dbReference type="EMBL" id="SEH75457.1"/>
    </source>
</evidence>
<organism evidence="1 2">
    <name type="scientific">Epilithonimonas hominis</name>
    <dbReference type="NCBI Taxonomy" id="420404"/>
    <lineage>
        <taxon>Bacteria</taxon>
        <taxon>Pseudomonadati</taxon>
        <taxon>Bacteroidota</taxon>
        <taxon>Flavobacteriia</taxon>
        <taxon>Flavobacteriales</taxon>
        <taxon>Weeksellaceae</taxon>
        <taxon>Chryseobacterium group</taxon>
        <taxon>Epilithonimonas</taxon>
    </lineage>
</organism>